<gene>
    <name evidence="3" type="ORF">AOPFMNJM_1951</name>
</gene>
<feature type="compositionally biased region" description="Low complexity" evidence="1">
    <location>
        <begin position="102"/>
        <end position="119"/>
    </location>
</feature>
<dbReference type="PROSITE" id="PS51257">
    <property type="entry name" value="PROKAR_LIPOPROTEIN"/>
    <property type="match status" value="1"/>
</dbReference>
<evidence type="ECO:0000313" key="3">
    <source>
        <dbReference type="EMBL" id="GJE06629.1"/>
    </source>
</evidence>
<evidence type="ECO:0000313" key="4">
    <source>
        <dbReference type="Proteomes" id="UP001055102"/>
    </source>
</evidence>
<name>A0ABQ4STT1_9HYPH</name>
<sequence>MNRLSAANLPRCLAAAVLAAGVSACSGDVSPLRGPLGLGGAPKTAEAPEFVAASRPASQEFLPVGVSAPKRPVRAKSSEGQKALEAELEGARSRNEAKGRAAEGASKAAAKGAPASAAQ</sequence>
<dbReference type="RefSeq" id="WP_238275419.1">
    <property type="nucleotide sequence ID" value="NZ_BPQR01000031.1"/>
</dbReference>
<dbReference type="EMBL" id="BPQR01000031">
    <property type="protein sequence ID" value="GJE06629.1"/>
    <property type="molecule type" value="Genomic_DNA"/>
</dbReference>
<feature type="region of interest" description="Disordered" evidence="1">
    <location>
        <begin position="71"/>
        <end position="119"/>
    </location>
</feature>
<comment type="caution">
    <text evidence="3">The sequence shown here is derived from an EMBL/GenBank/DDBJ whole genome shotgun (WGS) entry which is preliminary data.</text>
</comment>
<evidence type="ECO:0000256" key="2">
    <source>
        <dbReference type="SAM" id="SignalP"/>
    </source>
</evidence>
<feature type="signal peptide" evidence="2">
    <location>
        <begin position="1"/>
        <end position="19"/>
    </location>
</feature>
<accession>A0ABQ4STT1</accession>
<feature type="chain" id="PRO_5045280965" description="Translation initiation factor IF-2" evidence="2">
    <location>
        <begin position="20"/>
        <end position="119"/>
    </location>
</feature>
<keyword evidence="4" id="KW-1185">Reference proteome</keyword>
<organism evidence="3 4">
    <name type="scientific">Methylobacterium jeotgali</name>
    <dbReference type="NCBI Taxonomy" id="381630"/>
    <lineage>
        <taxon>Bacteria</taxon>
        <taxon>Pseudomonadati</taxon>
        <taxon>Pseudomonadota</taxon>
        <taxon>Alphaproteobacteria</taxon>
        <taxon>Hyphomicrobiales</taxon>
        <taxon>Methylobacteriaceae</taxon>
        <taxon>Methylobacterium</taxon>
    </lineage>
</organism>
<proteinExistence type="predicted"/>
<reference evidence="3" key="2">
    <citation type="submission" date="2021-08" db="EMBL/GenBank/DDBJ databases">
        <authorList>
            <person name="Tani A."/>
            <person name="Ola A."/>
            <person name="Ogura Y."/>
            <person name="Katsura K."/>
            <person name="Hayashi T."/>
        </authorList>
    </citation>
    <scope>NUCLEOTIDE SEQUENCE</scope>
    <source>
        <strain evidence="3">LMG 23639</strain>
    </source>
</reference>
<reference evidence="3" key="1">
    <citation type="journal article" date="2021" name="Front. Microbiol.">
        <title>Comprehensive Comparative Genomics and Phenotyping of Methylobacterium Species.</title>
        <authorList>
            <person name="Alessa O."/>
            <person name="Ogura Y."/>
            <person name="Fujitani Y."/>
            <person name="Takami H."/>
            <person name="Hayashi T."/>
            <person name="Sahin N."/>
            <person name="Tani A."/>
        </authorList>
    </citation>
    <scope>NUCLEOTIDE SEQUENCE</scope>
    <source>
        <strain evidence="3">LMG 23639</strain>
    </source>
</reference>
<feature type="compositionally biased region" description="Basic and acidic residues" evidence="1">
    <location>
        <begin position="76"/>
        <end position="101"/>
    </location>
</feature>
<evidence type="ECO:0000256" key="1">
    <source>
        <dbReference type="SAM" id="MobiDB-lite"/>
    </source>
</evidence>
<keyword evidence="2" id="KW-0732">Signal</keyword>
<protein>
    <recommendedName>
        <fullName evidence="5">Translation initiation factor IF-2</fullName>
    </recommendedName>
</protein>
<dbReference type="Proteomes" id="UP001055102">
    <property type="component" value="Unassembled WGS sequence"/>
</dbReference>
<evidence type="ECO:0008006" key="5">
    <source>
        <dbReference type="Google" id="ProtNLM"/>
    </source>
</evidence>